<dbReference type="Proteomes" id="UP000559027">
    <property type="component" value="Unassembled WGS sequence"/>
</dbReference>
<gene>
    <name evidence="2" type="ORF">D9756_003613</name>
</gene>
<accession>A0A8H5G7X4</accession>
<reference evidence="2 3" key="1">
    <citation type="journal article" date="2020" name="ISME J.">
        <title>Uncovering the hidden diversity of litter-decomposition mechanisms in mushroom-forming fungi.</title>
        <authorList>
            <person name="Floudas D."/>
            <person name="Bentzer J."/>
            <person name="Ahren D."/>
            <person name="Johansson T."/>
            <person name="Persson P."/>
            <person name="Tunlid A."/>
        </authorList>
    </citation>
    <scope>NUCLEOTIDE SEQUENCE [LARGE SCALE GENOMIC DNA]</scope>
    <source>
        <strain evidence="2 3">CBS 146.42</strain>
    </source>
</reference>
<proteinExistence type="predicted"/>
<dbReference type="AlphaFoldDB" id="A0A8H5G7X4"/>
<dbReference type="OrthoDB" id="2104739at2759"/>
<evidence type="ECO:0000313" key="2">
    <source>
        <dbReference type="EMBL" id="KAF5359881.1"/>
    </source>
</evidence>
<organism evidence="2 3">
    <name type="scientific">Leucocoprinus leucothites</name>
    <dbReference type="NCBI Taxonomy" id="201217"/>
    <lineage>
        <taxon>Eukaryota</taxon>
        <taxon>Fungi</taxon>
        <taxon>Dikarya</taxon>
        <taxon>Basidiomycota</taxon>
        <taxon>Agaricomycotina</taxon>
        <taxon>Agaricomycetes</taxon>
        <taxon>Agaricomycetidae</taxon>
        <taxon>Agaricales</taxon>
        <taxon>Agaricineae</taxon>
        <taxon>Agaricaceae</taxon>
        <taxon>Leucocoprinus</taxon>
    </lineage>
</organism>
<dbReference type="Pfam" id="PF13391">
    <property type="entry name" value="HNH_2"/>
    <property type="match status" value="1"/>
</dbReference>
<evidence type="ECO:0000259" key="1">
    <source>
        <dbReference type="Pfam" id="PF13391"/>
    </source>
</evidence>
<sequence length="365" mass="40264">MTALPSLDECGLEKTGLNIWKKLLEAEKTALEDTDSSKAKYNDPLIGIRLLGFFLKDFRAHTPDFGLTPYAHLCREITSCFNISDDEAIYDALVELGLRYRNYLLRLFCSNTGGEPTPSQNVSQPSFDVVKERTLEELGKVPQTTRSVKKQALLRDGYRCAISRVYDMRSCRNIDEVRLAAAAQENPVVADTEAAHIFSGNAQDGDKDYAATVLAMLEMFGLKEKAKSLYGDQVNSLHNVITMAHDLHATFDTFDLWLEPVAGQENTYDVCGKLLHWLSIPIPSRITFSVDPEAAAAAEAVNKELMLPDRSLIAIRAACARVANLSGAAEQADRILRDLEDTTVLADDGSLAELLSSRLSALTSR</sequence>
<protein>
    <recommendedName>
        <fullName evidence="1">HNH nuclease domain-containing protein</fullName>
    </recommendedName>
</protein>
<name>A0A8H5G7X4_9AGAR</name>
<comment type="caution">
    <text evidence="2">The sequence shown here is derived from an EMBL/GenBank/DDBJ whole genome shotgun (WGS) entry which is preliminary data.</text>
</comment>
<keyword evidence="3" id="KW-1185">Reference proteome</keyword>
<dbReference type="InterPro" id="IPR003615">
    <property type="entry name" value="HNH_nuc"/>
</dbReference>
<feature type="domain" description="HNH nuclease" evidence="1">
    <location>
        <begin position="184"/>
        <end position="256"/>
    </location>
</feature>
<dbReference type="EMBL" id="JAACJO010000004">
    <property type="protein sequence ID" value="KAF5359881.1"/>
    <property type="molecule type" value="Genomic_DNA"/>
</dbReference>
<evidence type="ECO:0000313" key="3">
    <source>
        <dbReference type="Proteomes" id="UP000559027"/>
    </source>
</evidence>